<keyword evidence="1" id="KW-0472">Membrane</keyword>
<dbReference type="EMBL" id="DVKI01000030">
    <property type="protein sequence ID" value="HIT16925.1"/>
    <property type="molecule type" value="Genomic_DNA"/>
</dbReference>
<evidence type="ECO:0000313" key="2">
    <source>
        <dbReference type="EMBL" id="HIT16925.1"/>
    </source>
</evidence>
<keyword evidence="1" id="KW-1133">Transmembrane helix</keyword>
<comment type="caution">
    <text evidence="2">The sequence shown here is derived from an EMBL/GenBank/DDBJ whole genome shotgun (WGS) entry which is preliminary data.</text>
</comment>
<sequence length="79" mass="8821">MNIVQKTALSLTLIGAINWGLVGIFRFDLVAAIFGEMTVFTRIIYVLVGLAALINIALFFVDLNHPKEVHDRVYATDEK</sequence>
<dbReference type="InterPro" id="IPR007211">
    <property type="entry name" value="DUF378"/>
</dbReference>
<feature type="transmembrane region" description="Helical" evidence="1">
    <location>
        <begin position="7"/>
        <end position="27"/>
    </location>
</feature>
<reference evidence="2" key="1">
    <citation type="submission" date="2020-10" db="EMBL/GenBank/DDBJ databases">
        <authorList>
            <person name="Gilroy R."/>
        </authorList>
    </citation>
    <scope>NUCLEOTIDE SEQUENCE</scope>
    <source>
        <strain evidence="2">14508</strain>
    </source>
</reference>
<gene>
    <name evidence="2" type="ORF">IAD04_00910</name>
</gene>
<dbReference type="PANTHER" id="PTHR37304">
    <property type="entry name" value="MEMBRANE PROTEIN-RELATED"/>
    <property type="match status" value="1"/>
</dbReference>
<accession>A0A9D1G7Q4</accession>
<dbReference type="AlphaFoldDB" id="A0A9D1G7Q4"/>
<protein>
    <submittedName>
        <fullName evidence="2">DUF378 domain-containing protein</fullName>
    </submittedName>
</protein>
<dbReference type="Pfam" id="PF04070">
    <property type="entry name" value="DUF378"/>
    <property type="match status" value="1"/>
</dbReference>
<proteinExistence type="predicted"/>
<feature type="transmembrane region" description="Helical" evidence="1">
    <location>
        <begin position="39"/>
        <end position="61"/>
    </location>
</feature>
<keyword evidence="1" id="KW-0812">Transmembrane</keyword>
<reference evidence="2" key="2">
    <citation type="journal article" date="2021" name="PeerJ">
        <title>Extensive microbial diversity within the chicken gut microbiome revealed by metagenomics and culture.</title>
        <authorList>
            <person name="Gilroy R."/>
            <person name="Ravi A."/>
            <person name="Getino M."/>
            <person name="Pursley I."/>
            <person name="Horton D.L."/>
            <person name="Alikhan N.F."/>
            <person name="Baker D."/>
            <person name="Gharbi K."/>
            <person name="Hall N."/>
            <person name="Watson M."/>
            <person name="Adriaenssens E.M."/>
            <person name="Foster-Nyarko E."/>
            <person name="Jarju S."/>
            <person name="Secka A."/>
            <person name="Antonio M."/>
            <person name="Oren A."/>
            <person name="Chaudhuri R.R."/>
            <person name="La Ragione R."/>
            <person name="Hildebrand F."/>
            <person name="Pallen M.J."/>
        </authorList>
    </citation>
    <scope>NUCLEOTIDE SEQUENCE</scope>
    <source>
        <strain evidence="2">14508</strain>
    </source>
</reference>
<dbReference type="PANTHER" id="PTHR37304:SF1">
    <property type="entry name" value="MEMBRANE PROTEIN"/>
    <property type="match status" value="1"/>
</dbReference>
<dbReference type="Proteomes" id="UP000886893">
    <property type="component" value="Unassembled WGS sequence"/>
</dbReference>
<evidence type="ECO:0000256" key="1">
    <source>
        <dbReference type="SAM" id="Phobius"/>
    </source>
</evidence>
<organism evidence="2 3">
    <name type="scientific">Candidatus Caccosoma faecigallinarum</name>
    <dbReference type="NCBI Taxonomy" id="2840720"/>
    <lineage>
        <taxon>Bacteria</taxon>
        <taxon>Bacillati</taxon>
        <taxon>Bacillota</taxon>
        <taxon>Bacillota incertae sedis</taxon>
        <taxon>Candidatus Caccosoma</taxon>
    </lineage>
</organism>
<evidence type="ECO:0000313" key="3">
    <source>
        <dbReference type="Proteomes" id="UP000886893"/>
    </source>
</evidence>
<name>A0A9D1G7Q4_9FIRM</name>